<reference evidence="1" key="1">
    <citation type="journal article" date="2023" name="Mol. Phylogenet. Evol.">
        <title>Genome-scale phylogeny and comparative genomics of the fungal order Sordariales.</title>
        <authorList>
            <person name="Hensen N."/>
            <person name="Bonometti L."/>
            <person name="Westerberg I."/>
            <person name="Brannstrom I.O."/>
            <person name="Guillou S."/>
            <person name="Cros-Aarteil S."/>
            <person name="Calhoun S."/>
            <person name="Haridas S."/>
            <person name="Kuo A."/>
            <person name="Mondo S."/>
            <person name="Pangilinan J."/>
            <person name="Riley R."/>
            <person name="LaButti K."/>
            <person name="Andreopoulos B."/>
            <person name="Lipzen A."/>
            <person name="Chen C."/>
            <person name="Yan M."/>
            <person name="Daum C."/>
            <person name="Ng V."/>
            <person name="Clum A."/>
            <person name="Steindorff A."/>
            <person name="Ohm R.A."/>
            <person name="Martin F."/>
            <person name="Silar P."/>
            <person name="Natvig D.O."/>
            <person name="Lalanne C."/>
            <person name="Gautier V."/>
            <person name="Ament-Velasquez S.L."/>
            <person name="Kruys A."/>
            <person name="Hutchinson M.I."/>
            <person name="Powell A.J."/>
            <person name="Barry K."/>
            <person name="Miller A.N."/>
            <person name="Grigoriev I.V."/>
            <person name="Debuchy R."/>
            <person name="Gladieux P."/>
            <person name="Hiltunen Thoren M."/>
            <person name="Johannesson H."/>
        </authorList>
    </citation>
    <scope>NUCLEOTIDE SEQUENCE</scope>
    <source>
        <strain evidence="1">CBS 757.83</strain>
    </source>
</reference>
<gene>
    <name evidence="1" type="ORF">N658DRAFT_94662</name>
</gene>
<dbReference type="EMBL" id="MU863639">
    <property type="protein sequence ID" value="KAK4100760.1"/>
    <property type="molecule type" value="Genomic_DNA"/>
</dbReference>
<sequence>MPAGPRNPLGYRNPLFLLPNTLRGSKSKSIVYPLCLCTSATCSICHRISVPASGPRIRAMDLTTQVTYAYVMYMPCPGPLHRTCTGPASA</sequence>
<keyword evidence="2" id="KW-1185">Reference proteome</keyword>
<protein>
    <submittedName>
        <fullName evidence="1">Uncharacterized protein</fullName>
    </submittedName>
</protein>
<evidence type="ECO:0000313" key="2">
    <source>
        <dbReference type="Proteomes" id="UP001305647"/>
    </source>
</evidence>
<reference evidence="1" key="2">
    <citation type="submission" date="2023-05" db="EMBL/GenBank/DDBJ databases">
        <authorList>
            <consortium name="Lawrence Berkeley National Laboratory"/>
            <person name="Steindorff A."/>
            <person name="Hensen N."/>
            <person name="Bonometti L."/>
            <person name="Westerberg I."/>
            <person name="Brannstrom I.O."/>
            <person name="Guillou S."/>
            <person name="Cros-Aarteil S."/>
            <person name="Calhoun S."/>
            <person name="Haridas S."/>
            <person name="Kuo A."/>
            <person name="Mondo S."/>
            <person name="Pangilinan J."/>
            <person name="Riley R."/>
            <person name="Labutti K."/>
            <person name="Andreopoulos B."/>
            <person name="Lipzen A."/>
            <person name="Chen C."/>
            <person name="Yanf M."/>
            <person name="Daum C."/>
            <person name="Ng V."/>
            <person name="Clum A."/>
            <person name="Ohm R."/>
            <person name="Martin F."/>
            <person name="Silar P."/>
            <person name="Natvig D."/>
            <person name="Lalanne C."/>
            <person name="Gautier V."/>
            <person name="Ament-Velasquez S.L."/>
            <person name="Kruys A."/>
            <person name="Hutchinson M.I."/>
            <person name="Powell A.J."/>
            <person name="Barry K."/>
            <person name="Miller A.N."/>
            <person name="Grigoriev I.V."/>
            <person name="Debuchy R."/>
            <person name="Gladieux P."/>
            <person name="Thoren M.H."/>
            <person name="Johannesson H."/>
        </authorList>
    </citation>
    <scope>NUCLEOTIDE SEQUENCE</scope>
    <source>
        <strain evidence="1">CBS 757.83</strain>
    </source>
</reference>
<accession>A0AAN6Q2X2</accession>
<organism evidence="1 2">
    <name type="scientific">Parathielavia hyrcaniae</name>
    <dbReference type="NCBI Taxonomy" id="113614"/>
    <lineage>
        <taxon>Eukaryota</taxon>
        <taxon>Fungi</taxon>
        <taxon>Dikarya</taxon>
        <taxon>Ascomycota</taxon>
        <taxon>Pezizomycotina</taxon>
        <taxon>Sordariomycetes</taxon>
        <taxon>Sordariomycetidae</taxon>
        <taxon>Sordariales</taxon>
        <taxon>Chaetomiaceae</taxon>
        <taxon>Parathielavia</taxon>
    </lineage>
</organism>
<dbReference type="AlphaFoldDB" id="A0AAN6Q2X2"/>
<dbReference type="Proteomes" id="UP001305647">
    <property type="component" value="Unassembled WGS sequence"/>
</dbReference>
<evidence type="ECO:0000313" key="1">
    <source>
        <dbReference type="EMBL" id="KAK4100760.1"/>
    </source>
</evidence>
<proteinExistence type="predicted"/>
<comment type="caution">
    <text evidence="1">The sequence shown here is derived from an EMBL/GenBank/DDBJ whole genome shotgun (WGS) entry which is preliminary data.</text>
</comment>
<name>A0AAN6Q2X2_9PEZI</name>